<evidence type="ECO:0000313" key="9">
    <source>
        <dbReference type="EMBL" id="PHH51928.1"/>
    </source>
</evidence>
<keyword evidence="10" id="KW-1185">Reference proteome</keyword>
<dbReference type="PROSITE" id="PS50089">
    <property type="entry name" value="ZF_RING_2"/>
    <property type="match status" value="1"/>
</dbReference>
<dbReference type="PANTHER" id="PTHR12983">
    <property type="entry name" value="RING FINGER 10 FAMILY MEMBER"/>
    <property type="match status" value="1"/>
</dbReference>
<dbReference type="PROSITE" id="PS00518">
    <property type="entry name" value="ZF_RING_1"/>
    <property type="match status" value="1"/>
</dbReference>
<keyword evidence="3" id="KW-0479">Metal-binding</keyword>
<dbReference type="Pfam" id="PF00097">
    <property type="entry name" value="zf-C3HC4"/>
    <property type="match status" value="1"/>
</dbReference>
<evidence type="ECO:0000313" key="10">
    <source>
        <dbReference type="Proteomes" id="UP000222788"/>
    </source>
</evidence>
<dbReference type="EMBL" id="APWK03000082">
    <property type="protein sequence ID" value="PHH51928.1"/>
    <property type="molecule type" value="Genomic_DNA"/>
</dbReference>
<feature type="region of interest" description="Disordered" evidence="7">
    <location>
        <begin position="1"/>
        <end position="66"/>
    </location>
</feature>
<reference evidence="9 10" key="2">
    <citation type="journal article" date="2013" name="IMA Fungus">
        <title>IMA Genome-F 1: Ceratocystis fimbriata: Draft nuclear genome sequence for the plant pathogen, Ceratocystis fimbriata.</title>
        <authorList>
            <person name="Wilken P.M."/>
            <person name="Steenkamp E.T."/>
            <person name="Wingfield M.J."/>
            <person name="de Beer Z.W."/>
            <person name="Wingfield B.D."/>
        </authorList>
    </citation>
    <scope>NUCLEOTIDE SEQUENCE [LARGE SCALE GENOMIC DNA]</scope>
    <source>
        <strain evidence="9 10">CBS 114723</strain>
    </source>
</reference>
<name>A0A2C5WWK2_9PEZI</name>
<dbReference type="OrthoDB" id="302966at2759"/>
<comment type="caution">
    <text evidence="9">The sequence shown here is derived from an EMBL/GenBank/DDBJ whole genome shotgun (WGS) entry which is preliminary data.</text>
</comment>
<evidence type="ECO:0000256" key="7">
    <source>
        <dbReference type="SAM" id="MobiDB-lite"/>
    </source>
</evidence>
<gene>
    <name evidence="9" type="primary">SPBP8B7.23</name>
    <name evidence="9" type="ORF">CFIMG_005803RA</name>
</gene>
<dbReference type="SUPFAM" id="SSF57850">
    <property type="entry name" value="RING/U-box"/>
    <property type="match status" value="1"/>
</dbReference>
<dbReference type="GO" id="GO:0008270">
    <property type="term" value="F:zinc ion binding"/>
    <property type="evidence" value="ECO:0007669"/>
    <property type="project" value="UniProtKB-KW"/>
</dbReference>
<evidence type="ECO:0000256" key="1">
    <source>
        <dbReference type="ARBA" id="ARBA00004496"/>
    </source>
</evidence>
<dbReference type="AlphaFoldDB" id="A0A2C5WWK2"/>
<evidence type="ECO:0000259" key="8">
    <source>
        <dbReference type="PROSITE" id="PS50089"/>
    </source>
</evidence>
<dbReference type="InterPro" id="IPR017907">
    <property type="entry name" value="Znf_RING_CS"/>
</dbReference>
<feature type="region of interest" description="Disordered" evidence="7">
    <location>
        <begin position="538"/>
        <end position="601"/>
    </location>
</feature>
<dbReference type="InterPro" id="IPR013083">
    <property type="entry name" value="Znf_RING/FYVE/PHD"/>
</dbReference>
<feature type="compositionally biased region" description="Polar residues" evidence="7">
    <location>
        <begin position="670"/>
        <end position="680"/>
    </location>
</feature>
<proteinExistence type="predicted"/>
<feature type="domain" description="RING-type" evidence="8">
    <location>
        <begin position="178"/>
        <end position="234"/>
    </location>
</feature>
<evidence type="ECO:0000256" key="2">
    <source>
        <dbReference type="ARBA" id="ARBA00022490"/>
    </source>
</evidence>
<dbReference type="STRING" id="1035309.A0A2C5WWK2"/>
<reference evidence="9 10" key="1">
    <citation type="journal article" date="2013" name="Fungal Biol.">
        <title>Analysis of microsatellite markers in the genome of the plant pathogen Ceratocystis fimbriata.</title>
        <authorList>
            <person name="Simpson M.C."/>
            <person name="Wilken P.M."/>
            <person name="Coetzee M.P."/>
            <person name="Wingfield M.J."/>
            <person name="Wingfield B.D."/>
        </authorList>
    </citation>
    <scope>NUCLEOTIDE SEQUENCE [LARGE SCALE GENOMIC DNA]</scope>
    <source>
        <strain evidence="9 10">CBS 114723</strain>
    </source>
</reference>
<dbReference type="Proteomes" id="UP000222788">
    <property type="component" value="Unassembled WGS sequence"/>
</dbReference>
<keyword evidence="4 6" id="KW-0863">Zinc-finger</keyword>
<keyword evidence="2" id="KW-0963">Cytoplasm</keyword>
<feature type="compositionally biased region" description="Basic residues" evidence="7">
    <location>
        <begin position="50"/>
        <end position="60"/>
    </location>
</feature>
<protein>
    <submittedName>
        <fullName evidence="9">Putative RING finger protein P8B7.23</fullName>
    </submittedName>
</protein>
<dbReference type="GO" id="GO:0005737">
    <property type="term" value="C:cytoplasm"/>
    <property type="evidence" value="ECO:0007669"/>
    <property type="project" value="UniProtKB-SubCell"/>
</dbReference>
<feature type="compositionally biased region" description="Polar residues" evidence="7">
    <location>
        <begin position="1"/>
        <end position="12"/>
    </location>
</feature>
<feature type="region of interest" description="Disordered" evidence="7">
    <location>
        <begin position="647"/>
        <end position="680"/>
    </location>
</feature>
<dbReference type="InterPro" id="IPR001841">
    <property type="entry name" value="Znf_RING"/>
</dbReference>
<evidence type="ECO:0000256" key="5">
    <source>
        <dbReference type="ARBA" id="ARBA00022833"/>
    </source>
</evidence>
<dbReference type="GO" id="GO:0000976">
    <property type="term" value="F:transcription cis-regulatory region binding"/>
    <property type="evidence" value="ECO:0007669"/>
    <property type="project" value="TreeGrafter"/>
</dbReference>
<evidence type="ECO:0000256" key="6">
    <source>
        <dbReference type="PROSITE-ProRule" id="PRU00175"/>
    </source>
</evidence>
<organism evidence="9 10">
    <name type="scientific">Ceratocystis fimbriata CBS 114723</name>
    <dbReference type="NCBI Taxonomy" id="1035309"/>
    <lineage>
        <taxon>Eukaryota</taxon>
        <taxon>Fungi</taxon>
        <taxon>Dikarya</taxon>
        <taxon>Ascomycota</taxon>
        <taxon>Pezizomycotina</taxon>
        <taxon>Sordariomycetes</taxon>
        <taxon>Hypocreomycetidae</taxon>
        <taxon>Microascales</taxon>
        <taxon>Ceratocystidaceae</taxon>
        <taxon>Ceratocystis</taxon>
    </lineage>
</organism>
<comment type="subcellular location">
    <subcellularLocation>
        <location evidence="1">Cytoplasm</location>
    </subcellularLocation>
</comment>
<dbReference type="PANTHER" id="PTHR12983:SF9">
    <property type="entry name" value="E3 UBIQUITIN-PROTEIN LIGASE RNF10"/>
    <property type="match status" value="1"/>
</dbReference>
<sequence>MTSTPAGTKPTLSVSSHPPPPQSGPSTSNPVPNRSTITPAVAQPSARRNQAMRRQHRSARRPTGDRYDEDYFAEIKALGNTHGRRGQTSITHLLNYAAPPRLNYDHTAYARTYRRQPAWGSGSGYHAADKARYVHANYRFIVSPVSSYNSQATNADVQIEWGHVFQVIASGISQLSSCPVCLSEPVASRMAKCGHIFCLPCVMRYMATLTVEEEEELRKRPNRQVRWKKCPICDDHVYIHDMRPVRFYSGQETALPRPGDDVILRLMARTANSTLALPKGSSAESLHTGTEIPWHFAANVLDYARIMKGTIEYMEEQHDEEIIALEEMEKSDELMYGEDNEWTQKAIHSVQQSKTKLQDLVVPPDAGLPSPVDDNESASTSKQHPDTPEFYFYSAPPHLYLSPLDIRILKTKYGNFSEFPSTLLPRVEHISTGHAVDDALRKRAKYLNHLPHGCLISFLECDWTDIIPADTLAQFADEIRRRRKRNADKSAQEDRLKVQAERRETAAMQRFSGTMASVTNDRYGHVYNPYMDDPTYQIDSPVDLDADFQPLPGTSPPGSTTSSHLAQPESSDRDAASSMEPSSKTVWGTRAVAGDQASRATADVVDDGWLRDEDLLDRELALQLQQIQMSEARETADEVLGMNTEAIMTNSDKGTGAGGKKKKKQKQKITLMSTGSRRAM</sequence>
<evidence type="ECO:0000256" key="4">
    <source>
        <dbReference type="ARBA" id="ARBA00022771"/>
    </source>
</evidence>
<accession>A0A2C5WWK2</accession>
<dbReference type="SMART" id="SM00184">
    <property type="entry name" value="RING"/>
    <property type="match status" value="1"/>
</dbReference>
<dbReference type="CDD" id="cd16536">
    <property type="entry name" value="RING-HC_RNF10"/>
    <property type="match status" value="1"/>
</dbReference>
<evidence type="ECO:0000256" key="3">
    <source>
        <dbReference type="ARBA" id="ARBA00022723"/>
    </source>
</evidence>
<dbReference type="Gene3D" id="3.30.40.10">
    <property type="entry name" value="Zinc/RING finger domain, C3HC4 (zinc finger)"/>
    <property type="match status" value="1"/>
</dbReference>
<dbReference type="GO" id="GO:0045944">
    <property type="term" value="P:positive regulation of transcription by RNA polymerase II"/>
    <property type="evidence" value="ECO:0007669"/>
    <property type="project" value="TreeGrafter"/>
</dbReference>
<feature type="region of interest" description="Disordered" evidence="7">
    <location>
        <begin position="361"/>
        <end position="387"/>
    </location>
</feature>
<dbReference type="InterPro" id="IPR039739">
    <property type="entry name" value="MAG2/RNF10"/>
</dbReference>
<dbReference type="InterPro" id="IPR018957">
    <property type="entry name" value="Znf_C3HC4_RING-type"/>
</dbReference>
<keyword evidence="5" id="KW-0862">Zinc</keyword>